<gene>
    <name evidence="3" type="ordered locus">Shel_27130</name>
</gene>
<feature type="transmembrane region" description="Helical" evidence="1">
    <location>
        <begin position="90"/>
        <end position="107"/>
    </location>
</feature>
<dbReference type="RefSeq" id="WP_012799807.1">
    <property type="nucleotide sequence ID" value="NC_013165.1"/>
</dbReference>
<evidence type="ECO:0000313" key="3">
    <source>
        <dbReference type="EMBL" id="ACV23711.1"/>
    </source>
</evidence>
<organism evidence="3 4">
    <name type="scientific">Slackia heliotrinireducens (strain ATCC 29202 / DSM 20476 / NCTC 11029 / RHS 1)</name>
    <name type="common">Peptococcus heliotrinreducens</name>
    <dbReference type="NCBI Taxonomy" id="471855"/>
    <lineage>
        <taxon>Bacteria</taxon>
        <taxon>Bacillati</taxon>
        <taxon>Actinomycetota</taxon>
        <taxon>Coriobacteriia</taxon>
        <taxon>Eggerthellales</taxon>
        <taxon>Eggerthellaceae</taxon>
        <taxon>Slackia</taxon>
    </lineage>
</organism>
<dbReference type="InterPro" id="IPR026870">
    <property type="entry name" value="Zinc_ribbon_dom"/>
</dbReference>
<evidence type="ECO:0000259" key="2">
    <source>
        <dbReference type="Pfam" id="PF13240"/>
    </source>
</evidence>
<proteinExistence type="predicted"/>
<feature type="domain" description="Zinc-ribbon" evidence="2">
    <location>
        <begin position="2"/>
        <end position="24"/>
    </location>
</feature>
<reference evidence="3 4" key="1">
    <citation type="journal article" date="2009" name="Stand. Genomic Sci.">
        <title>Complete genome sequence of Slackia heliotrinireducens type strain (RHS 1).</title>
        <authorList>
            <person name="Pukall R."/>
            <person name="Lapidus A."/>
            <person name="Nolan M."/>
            <person name="Copeland A."/>
            <person name="Glavina Del Rio T."/>
            <person name="Lucas S."/>
            <person name="Chen F."/>
            <person name="Tice H."/>
            <person name="Cheng J.F."/>
            <person name="Chertkov O."/>
            <person name="Bruce D."/>
            <person name="Goodwin L."/>
            <person name="Kuske C."/>
            <person name="Brettin T."/>
            <person name="Detter J.C."/>
            <person name="Han C."/>
            <person name="Pitluck S."/>
            <person name="Pati A."/>
            <person name="Mavrommatis K."/>
            <person name="Ivanova N."/>
            <person name="Ovchinnikova G."/>
            <person name="Chen A."/>
            <person name="Palaniappan K."/>
            <person name="Schneider S."/>
            <person name="Rohde M."/>
            <person name="Chain P."/>
            <person name="D'haeseleer P."/>
            <person name="Goker M."/>
            <person name="Bristow J."/>
            <person name="Eisen J.A."/>
            <person name="Markowitz V."/>
            <person name="Kyrpides N.C."/>
            <person name="Klenk H.P."/>
            <person name="Hugenholtz P."/>
        </authorList>
    </citation>
    <scope>NUCLEOTIDE SEQUENCE [LARGE SCALE GENOMIC DNA]</scope>
    <source>
        <strain evidence="4">ATCC 29202 / DSM 20476 / NCTC 11029 / RHS 1</strain>
    </source>
</reference>
<dbReference type="Proteomes" id="UP000002026">
    <property type="component" value="Chromosome"/>
</dbReference>
<feature type="transmembrane region" description="Helical" evidence="1">
    <location>
        <begin position="119"/>
        <end position="152"/>
    </location>
</feature>
<protein>
    <recommendedName>
        <fullName evidence="2">Zinc-ribbon domain-containing protein</fullName>
    </recommendedName>
</protein>
<keyword evidence="1" id="KW-1133">Transmembrane helix</keyword>
<keyword evidence="1" id="KW-0812">Transmembrane</keyword>
<dbReference type="AlphaFoldDB" id="C7N3I8"/>
<dbReference type="EMBL" id="CP001684">
    <property type="protein sequence ID" value="ACV23711.1"/>
    <property type="molecule type" value="Genomic_DNA"/>
</dbReference>
<dbReference type="eggNOG" id="COG1716">
    <property type="taxonomic scope" value="Bacteria"/>
</dbReference>
<keyword evidence="4" id="KW-1185">Reference proteome</keyword>
<evidence type="ECO:0000256" key="1">
    <source>
        <dbReference type="SAM" id="Phobius"/>
    </source>
</evidence>
<dbReference type="Pfam" id="PF13240">
    <property type="entry name" value="Zn_Ribbon_1"/>
    <property type="match status" value="1"/>
</dbReference>
<name>C7N3I8_SLAHD</name>
<sequence>MFCPQCGTENPDGTAFCANCGTTLGAAAAPTSAPTPEPVAAPVNAAYDPQQQQQYQQQYQQQQYQQYQPANVYTGPIEGDANKRAFAASLYWNSLIGVIIAVVTGNMTDPFIKFHVNQIVVLLISYVVCGILSIILIGLIAMIFVFVCQILGTVAAYHGEMKEMPLLGKLHIIK</sequence>
<dbReference type="KEGG" id="shi:Shel_27130"/>
<dbReference type="STRING" id="471855.Shel_27130"/>
<accession>C7N3I8</accession>
<keyword evidence="1" id="KW-0472">Membrane</keyword>
<evidence type="ECO:0000313" key="4">
    <source>
        <dbReference type="Proteomes" id="UP000002026"/>
    </source>
</evidence>
<dbReference type="HOGENOM" id="CLU_095018_0_0_11"/>